<dbReference type="AlphaFoldDB" id="A0A0F5EWJ7"/>
<evidence type="ECO:0000313" key="3">
    <source>
        <dbReference type="EMBL" id="SUV40681.1"/>
    </source>
</evidence>
<evidence type="ECO:0000313" key="4">
    <source>
        <dbReference type="Proteomes" id="UP000254620"/>
    </source>
</evidence>
<name>A0A0F5EWJ7_AVIPA</name>
<feature type="domain" description="DNA topoisomerase type IA zn finger" evidence="1">
    <location>
        <begin position="106"/>
        <end position="141"/>
    </location>
</feature>
<keyword evidence="3" id="KW-0413">Isomerase</keyword>
<dbReference type="STRING" id="728.VY92_00365"/>
<dbReference type="Proteomes" id="UP000294229">
    <property type="component" value="Unassembled WGS sequence"/>
</dbReference>
<accession>A0A0F5EWJ7</accession>
<dbReference type="GO" id="GO:0006265">
    <property type="term" value="P:DNA topological change"/>
    <property type="evidence" value="ECO:0007669"/>
    <property type="project" value="InterPro"/>
</dbReference>
<dbReference type="GO" id="GO:0003677">
    <property type="term" value="F:DNA binding"/>
    <property type="evidence" value="ECO:0007669"/>
    <property type="project" value="InterPro"/>
</dbReference>
<dbReference type="PANTHER" id="PTHR42785">
    <property type="entry name" value="DNA TOPOISOMERASE, TYPE IA, CORE"/>
    <property type="match status" value="1"/>
</dbReference>
<dbReference type="GO" id="GO:0005694">
    <property type="term" value="C:chromosome"/>
    <property type="evidence" value="ECO:0007669"/>
    <property type="project" value="InterPro"/>
</dbReference>
<evidence type="ECO:0000259" key="1">
    <source>
        <dbReference type="Pfam" id="PF01396"/>
    </source>
</evidence>
<reference evidence="3 4" key="1">
    <citation type="submission" date="2018-06" db="EMBL/GenBank/DDBJ databases">
        <authorList>
            <consortium name="Pathogen Informatics"/>
            <person name="Doyle S."/>
        </authorList>
    </citation>
    <scope>NUCLEOTIDE SEQUENCE [LARGE SCALE GENOMIC DNA]</scope>
    <source>
        <strain evidence="3 4">NCTC10926</strain>
    </source>
</reference>
<sequence>MNKSLFQASKHTEHCPQCGAALQIKKGKKGLFLGCTAYPQCDFIKPLQPHSETKVLKTLEQACPQCGHFLQLKQGQYGMFIGCSHYPDCDYIVHEELESEQEHLPCLACGKGKLVPRRGRQGKVFYGCDQFPKCKFTLASQPYAVSCPKCAYPISTLKKEEKTDRTLHRTWLCANKACHHQFETENE</sequence>
<proteinExistence type="predicted"/>
<feature type="domain" description="DNA topoisomerase type IA zn finger" evidence="1">
    <location>
        <begin position="13"/>
        <end position="49"/>
    </location>
</feature>
<dbReference type="Proteomes" id="UP000254620">
    <property type="component" value="Unassembled WGS sequence"/>
</dbReference>
<dbReference type="InterPro" id="IPR013498">
    <property type="entry name" value="Topo_IA_Znf"/>
</dbReference>
<dbReference type="Pfam" id="PF01396">
    <property type="entry name" value="Zn_ribbon_Top1"/>
    <property type="match status" value="3"/>
</dbReference>
<dbReference type="EC" id="5.99.1.2" evidence="3"/>
<feature type="domain" description="DNA topoisomerase type IA zn finger" evidence="1">
    <location>
        <begin position="61"/>
        <end position="93"/>
    </location>
</feature>
<dbReference type="InterPro" id="IPR000380">
    <property type="entry name" value="Topo_IA"/>
</dbReference>
<gene>
    <name evidence="3" type="primary">topA_2</name>
    <name evidence="2" type="ORF">EIG79_09445</name>
    <name evidence="3" type="ORF">NCTC10926_02733</name>
</gene>
<dbReference type="OrthoDB" id="6412825at2"/>
<organism evidence="3 4">
    <name type="scientific">Avibacterium paragallinarum</name>
    <name type="common">Haemophilus gallinarum</name>
    <dbReference type="NCBI Taxonomy" id="728"/>
    <lineage>
        <taxon>Bacteria</taxon>
        <taxon>Pseudomonadati</taxon>
        <taxon>Pseudomonadota</taxon>
        <taxon>Gammaproteobacteria</taxon>
        <taxon>Pasteurellales</taxon>
        <taxon>Pasteurellaceae</taxon>
        <taxon>Avibacterium</taxon>
    </lineage>
</organism>
<evidence type="ECO:0000313" key="2">
    <source>
        <dbReference type="EMBL" id="RZN57137.1"/>
    </source>
</evidence>
<dbReference type="Gene3D" id="3.30.65.10">
    <property type="entry name" value="Bacterial Topoisomerase I, domain 1"/>
    <property type="match status" value="2"/>
</dbReference>
<reference evidence="2 5" key="2">
    <citation type="submission" date="2018-11" db="EMBL/GenBank/DDBJ databases">
        <title>Sequencing Av. paragallinarum serogroups.</title>
        <authorList>
            <person name="Hellmuth J.E."/>
            <person name="Boucher C.E."/>
            <person name="Cason E.D."/>
        </authorList>
    </citation>
    <scope>NUCLEOTIDE SEQUENCE [LARGE SCALE GENOMIC DNA]</scope>
    <source>
        <strain evidence="2 5">SA-3</strain>
    </source>
</reference>
<dbReference type="EMBL" id="UFSW01000002">
    <property type="protein sequence ID" value="SUV40681.1"/>
    <property type="molecule type" value="Genomic_DNA"/>
</dbReference>
<dbReference type="RefSeq" id="WP_046098734.1">
    <property type="nucleotide sequence ID" value="NZ_LAEN01000073.1"/>
</dbReference>
<dbReference type="eggNOG" id="COG0551">
    <property type="taxonomic scope" value="Bacteria"/>
</dbReference>
<dbReference type="SUPFAM" id="SSF57783">
    <property type="entry name" value="Zinc beta-ribbon"/>
    <property type="match status" value="3"/>
</dbReference>
<evidence type="ECO:0000313" key="5">
    <source>
        <dbReference type="Proteomes" id="UP000294229"/>
    </source>
</evidence>
<protein>
    <submittedName>
        <fullName evidence="3">DNA topoisomerase 1</fullName>
        <ecNumber evidence="3">5.99.1.2</ecNumber>
    </submittedName>
</protein>
<dbReference type="PANTHER" id="PTHR42785:SF1">
    <property type="entry name" value="DNA TOPOISOMERASE"/>
    <property type="match status" value="1"/>
</dbReference>
<dbReference type="EMBL" id="RQXS01000053">
    <property type="protein sequence ID" value="RZN57137.1"/>
    <property type="molecule type" value="Genomic_DNA"/>
</dbReference>
<dbReference type="GO" id="GO:0003917">
    <property type="term" value="F:DNA topoisomerase type I (single strand cut, ATP-independent) activity"/>
    <property type="evidence" value="ECO:0007669"/>
    <property type="project" value="InterPro"/>
</dbReference>